<keyword evidence="12" id="KW-1185">Reference proteome</keyword>
<dbReference type="PANTHER" id="PTHR10457">
    <property type="entry name" value="MEVALONATE KINASE/GALACTOKINASE"/>
    <property type="match status" value="1"/>
</dbReference>
<dbReference type="InterPro" id="IPR000705">
    <property type="entry name" value="Galactokinase"/>
</dbReference>
<dbReference type="InterPro" id="IPR036554">
    <property type="entry name" value="GHMP_kinase_C_sf"/>
</dbReference>
<dbReference type="InterPro" id="IPR019741">
    <property type="entry name" value="Galactokinase_CS"/>
</dbReference>
<dbReference type="InterPro" id="IPR014721">
    <property type="entry name" value="Ribsml_uS5_D2-typ_fold_subgr"/>
</dbReference>
<evidence type="ECO:0000259" key="10">
    <source>
        <dbReference type="Pfam" id="PF10509"/>
    </source>
</evidence>
<comment type="caution">
    <text evidence="11">The sequence shown here is derived from an EMBL/GenBank/DDBJ whole genome shotgun (WGS) entry which is preliminary data.</text>
</comment>
<feature type="domain" description="GHMP kinase N-terminal" evidence="8">
    <location>
        <begin position="73"/>
        <end position="153"/>
    </location>
</feature>
<comment type="similarity">
    <text evidence="1">Belongs to the GHMP kinase family. GalK subfamily.</text>
</comment>
<evidence type="ECO:0000313" key="12">
    <source>
        <dbReference type="Proteomes" id="UP001147700"/>
    </source>
</evidence>
<keyword evidence="4" id="KW-0418">Kinase</keyword>
<dbReference type="Pfam" id="PF10509">
    <property type="entry name" value="GalKase_gal_bdg"/>
    <property type="match status" value="1"/>
</dbReference>
<reference evidence="11" key="1">
    <citation type="submission" date="2022-10" db="EMBL/GenBank/DDBJ databases">
        <title>The WGS of Solirubrobacter sp. CPCC 204708.</title>
        <authorList>
            <person name="Jiang Z."/>
        </authorList>
    </citation>
    <scope>NUCLEOTIDE SEQUENCE</scope>
    <source>
        <strain evidence="11">CPCC 204708</strain>
    </source>
</reference>
<keyword evidence="2 11" id="KW-0808">Transferase</keyword>
<evidence type="ECO:0000259" key="8">
    <source>
        <dbReference type="Pfam" id="PF00288"/>
    </source>
</evidence>
<gene>
    <name evidence="11" type="primary">galK</name>
    <name evidence="11" type="ORF">OJ962_26405</name>
</gene>
<dbReference type="SUPFAM" id="SSF55060">
    <property type="entry name" value="GHMP Kinase, C-terminal domain"/>
    <property type="match status" value="1"/>
</dbReference>
<evidence type="ECO:0000256" key="6">
    <source>
        <dbReference type="ARBA" id="ARBA00023144"/>
    </source>
</evidence>
<evidence type="ECO:0000256" key="4">
    <source>
        <dbReference type="ARBA" id="ARBA00022777"/>
    </source>
</evidence>
<evidence type="ECO:0000259" key="9">
    <source>
        <dbReference type="Pfam" id="PF08544"/>
    </source>
</evidence>
<accession>A0ABT4RR47</accession>
<dbReference type="Pfam" id="PF00288">
    <property type="entry name" value="GHMP_kinases_N"/>
    <property type="match status" value="1"/>
</dbReference>
<dbReference type="PROSITE" id="PS00627">
    <property type="entry name" value="GHMP_KINASES_ATP"/>
    <property type="match status" value="1"/>
</dbReference>
<dbReference type="PROSITE" id="PS00106">
    <property type="entry name" value="GALACTOKINASE"/>
    <property type="match status" value="1"/>
</dbReference>
<dbReference type="Proteomes" id="UP001147700">
    <property type="component" value="Unassembled WGS sequence"/>
</dbReference>
<dbReference type="NCBIfam" id="TIGR00131">
    <property type="entry name" value="gal_kin"/>
    <property type="match status" value="1"/>
</dbReference>
<dbReference type="Pfam" id="PF08544">
    <property type="entry name" value="GHMP_kinases_C"/>
    <property type="match status" value="1"/>
</dbReference>
<evidence type="ECO:0000256" key="1">
    <source>
        <dbReference type="ARBA" id="ARBA00006566"/>
    </source>
</evidence>
<dbReference type="GO" id="GO:0004335">
    <property type="term" value="F:galactokinase activity"/>
    <property type="evidence" value="ECO:0007669"/>
    <property type="project" value="UniProtKB-EC"/>
</dbReference>
<keyword evidence="6" id="KW-0299">Galactose metabolism</keyword>
<protein>
    <recommendedName>
        <fullName evidence="7">Galactokinase</fullName>
        <ecNumber evidence="7">2.7.1.6</ecNumber>
    </recommendedName>
</protein>
<dbReference type="PRINTS" id="PR00959">
    <property type="entry name" value="MEVGALKINASE"/>
</dbReference>
<dbReference type="EMBL" id="JAPCID010000049">
    <property type="protein sequence ID" value="MDA0141057.1"/>
    <property type="molecule type" value="Genomic_DNA"/>
</dbReference>
<name>A0ABT4RR47_9ACTN</name>
<evidence type="ECO:0000256" key="5">
    <source>
        <dbReference type="ARBA" id="ARBA00022840"/>
    </source>
</evidence>
<dbReference type="PIRSF" id="PIRSF000530">
    <property type="entry name" value="Galactokinase"/>
    <property type="match status" value="1"/>
</dbReference>
<dbReference type="PRINTS" id="PR00473">
    <property type="entry name" value="GALCTOKINASE"/>
</dbReference>
<dbReference type="Gene3D" id="3.30.230.10">
    <property type="match status" value="1"/>
</dbReference>
<evidence type="ECO:0000313" key="11">
    <source>
        <dbReference type="EMBL" id="MDA0141057.1"/>
    </source>
</evidence>
<sequence>MSVRAFGPGRVNLIGEHTDYNDGLAMPFAIERGVTVTAEPARMFTVDALDLGERDEFDAPERAEGWRAFARGMVGELRAAGFDVAPAHLTISGDVPQGSGLSSSAALEAALALALLGREPDDLLELAQLCSRVENDWVGAETGLLDQLASLCSRDGHVLRIDFRSLDVDPHPLDLGEWQLVTVDSGATHTHAAGGYNERRAECRAACEALGITSLRDARDFEGLDDTLRRRVAHVVSENERVEAAALALDAGDLEGLGHLLDESHASLRDNYEASVPEVEATVERLKAAGAAGARMVGGGFGGSVLALLGPGVPRPAGAFAVAPGAAARLL</sequence>
<keyword evidence="6" id="KW-0119">Carbohydrate metabolism</keyword>
<dbReference type="InterPro" id="IPR006204">
    <property type="entry name" value="GHMP_kinase_N_dom"/>
</dbReference>
<dbReference type="InterPro" id="IPR019539">
    <property type="entry name" value="GalKase_N"/>
</dbReference>
<evidence type="ECO:0000256" key="7">
    <source>
        <dbReference type="NCBIfam" id="TIGR00131"/>
    </source>
</evidence>
<dbReference type="InterPro" id="IPR006203">
    <property type="entry name" value="GHMP_knse_ATP-bd_CS"/>
</dbReference>
<dbReference type="Gene3D" id="3.30.70.890">
    <property type="entry name" value="GHMP kinase, C-terminal domain"/>
    <property type="match status" value="1"/>
</dbReference>
<feature type="domain" description="GHMP kinase C-terminal" evidence="9">
    <location>
        <begin position="248"/>
        <end position="309"/>
    </location>
</feature>
<keyword evidence="3" id="KW-0547">Nucleotide-binding</keyword>
<proteinExistence type="inferred from homology"/>
<dbReference type="InterPro" id="IPR020568">
    <property type="entry name" value="Ribosomal_Su5_D2-typ_SF"/>
</dbReference>
<dbReference type="InterPro" id="IPR006206">
    <property type="entry name" value="Mevalonate/galactokinase"/>
</dbReference>
<evidence type="ECO:0000256" key="2">
    <source>
        <dbReference type="ARBA" id="ARBA00022679"/>
    </source>
</evidence>
<evidence type="ECO:0000256" key="3">
    <source>
        <dbReference type="ARBA" id="ARBA00022741"/>
    </source>
</evidence>
<dbReference type="PANTHER" id="PTHR10457:SF7">
    <property type="entry name" value="GALACTOKINASE-RELATED"/>
    <property type="match status" value="1"/>
</dbReference>
<dbReference type="RefSeq" id="WP_202952350.1">
    <property type="nucleotide sequence ID" value="NZ_JAPCID010000049.1"/>
</dbReference>
<feature type="domain" description="Galactokinase N-terminal" evidence="10">
    <location>
        <begin position="5"/>
        <end position="39"/>
    </location>
</feature>
<dbReference type="SUPFAM" id="SSF54211">
    <property type="entry name" value="Ribosomal protein S5 domain 2-like"/>
    <property type="match status" value="1"/>
</dbReference>
<dbReference type="EC" id="2.7.1.6" evidence="7"/>
<organism evidence="11 12">
    <name type="scientific">Solirubrobacter deserti</name>
    <dbReference type="NCBI Taxonomy" id="2282478"/>
    <lineage>
        <taxon>Bacteria</taxon>
        <taxon>Bacillati</taxon>
        <taxon>Actinomycetota</taxon>
        <taxon>Thermoleophilia</taxon>
        <taxon>Solirubrobacterales</taxon>
        <taxon>Solirubrobacteraceae</taxon>
        <taxon>Solirubrobacter</taxon>
    </lineage>
</organism>
<keyword evidence="5" id="KW-0067">ATP-binding</keyword>
<dbReference type="InterPro" id="IPR013750">
    <property type="entry name" value="GHMP_kinase_C_dom"/>
</dbReference>